<accession>A0ABW2PTM1</accession>
<name>A0ABW2PTM1_9BACL</name>
<evidence type="ECO:0000313" key="2">
    <source>
        <dbReference type="Proteomes" id="UP001596505"/>
    </source>
</evidence>
<dbReference type="RefSeq" id="WP_380962720.1">
    <property type="nucleotide sequence ID" value="NZ_JBHTCO010000001.1"/>
</dbReference>
<dbReference type="Proteomes" id="UP001596505">
    <property type="component" value="Unassembled WGS sequence"/>
</dbReference>
<dbReference type="EMBL" id="JBHTCO010000001">
    <property type="protein sequence ID" value="MFC7391580.1"/>
    <property type="molecule type" value="Genomic_DNA"/>
</dbReference>
<organism evidence="1 2">
    <name type="scientific">Scopulibacillus cellulosilyticus</name>
    <dbReference type="NCBI Taxonomy" id="2665665"/>
    <lineage>
        <taxon>Bacteria</taxon>
        <taxon>Bacillati</taxon>
        <taxon>Bacillota</taxon>
        <taxon>Bacilli</taxon>
        <taxon>Bacillales</taxon>
        <taxon>Sporolactobacillaceae</taxon>
        <taxon>Scopulibacillus</taxon>
    </lineage>
</organism>
<dbReference type="Pfam" id="PF10673">
    <property type="entry name" value="DUF2487"/>
    <property type="match status" value="1"/>
</dbReference>
<evidence type="ECO:0000313" key="1">
    <source>
        <dbReference type="EMBL" id="MFC7391580.1"/>
    </source>
</evidence>
<protein>
    <submittedName>
        <fullName evidence="1">YpiF family protein</fullName>
    </submittedName>
</protein>
<keyword evidence="2" id="KW-1185">Reference proteome</keyword>
<reference evidence="2" key="1">
    <citation type="journal article" date="2019" name="Int. J. Syst. Evol. Microbiol.">
        <title>The Global Catalogue of Microorganisms (GCM) 10K type strain sequencing project: providing services to taxonomists for standard genome sequencing and annotation.</title>
        <authorList>
            <consortium name="The Broad Institute Genomics Platform"/>
            <consortium name="The Broad Institute Genome Sequencing Center for Infectious Disease"/>
            <person name="Wu L."/>
            <person name="Ma J."/>
        </authorList>
    </citation>
    <scope>NUCLEOTIDE SEQUENCE [LARGE SCALE GENOMIC DNA]</scope>
    <source>
        <strain evidence="2">CGMCC 1.16305</strain>
    </source>
</reference>
<sequence length="155" mass="18571">MKWEVKDIEKYLQEKEYIDSVIIPLIPFSWNEQLVSSVREGQYINTLSIEVEHQLRGRVVEIPPFTYLRNESIEQRLQKLKNWDSELRRNGIKFIFYLTSDADWKQVDSLLDSLLWMPAVPLEHMENKYRNKFIDEGVSDLLGQITQRWQAQIQN</sequence>
<comment type="caution">
    <text evidence="1">The sequence shown here is derived from an EMBL/GenBank/DDBJ whole genome shotgun (WGS) entry which is preliminary data.</text>
</comment>
<dbReference type="InterPro" id="IPR019615">
    <property type="entry name" value="DUF2487"/>
</dbReference>
<gene>
    <name evidence="1" type="ORF">ACFQRG_00950</name>
</gene>
<proteinExistence type="predicted"/>